<feature type="domain" description="REM-1" evidence="2">
    <location>
        <begin position="15"/>
        <end position="78"/>
    </location>
</feature>
<dbReference type="SMART" id="SM00742">
    <property type="entry name" value="Hr1"/>
    <property type="match status" value="2"/>
</dbReference>
<dbReference type="SUPFAM" id="SSF46585">
    <property type="entry name" value="HR1 repeat"/>
    <property type="match status" value="2"/>
</dbReference>
<keyword evidence="1" id="KW-0175">Coiled coil</keyword>
<evidence type="ECO:0000259" key="2">
    <source>
        <dbReference type="SMART" id="SM00742"/>
    </source>
</evidence>
<gene>
    <name evidence="3" type="ORF">PMAYCL1PPCAC_04270</name>
</gene>
<feature type="domain" description="REM-1" evidence="2">
    <location>
        <begin position="91"/>
        <end position="145"/>
    </location>
</feature>
<reference evidence="4" key="1">
    <citation type="submission" date="2022-10" db="EMBL/GenBank/DDBJ databases">
        <title>Genome assembly of Pristionchus species.</title>
        <authorList>
            <person name="Yoshida K."/>
            <person name="Sommer R.J."/>
        </authorList>
    </citation>
    <scope>NUCLEOTIDE SEQUENCE [LARGE SCALE GENOMIC DNA]</scope>
    <source>
        <strain evidence="4">RS5460</strain>
    </source>
</reference>
<evidence type="ECO:0000313" key="4">
    <source>
        <dbReference type="Proteomes" id="UP001328107"/>
    </source>
</evidence>
<evidence type="ECO:0000256" key="1">
    <source>
        <dbReference type="SAM" id="Coils"/>
    </source>
</evidence>
<dbReference type="EMBL" id="BTRK01000001">
    <property type="protein sequence ID" value="GMR34075.1"/>
    <property type="molecule type" value="Genomic_DNA"/>
</dbReference>
<dbReference type="InterPro" id="IPR011072">
    <property type="entry name" value="HR1_rho-bd"/>
</dbReference>
<name>A0AAN4ZA83_9BILA</name>
<proteinExistence type="predicted"/>
<evidence type="ECO:0000313" key="3">
    <source>
        <dbReference type="EMBL" id="GMR34075.1"/>
    </source>
</evidence>
<protein>
    <recommendedName>
        <fullName evidence="2">REM-1 domain-containing protein</fullName>
    </recommendedName>
</protein>
<sequence length="145" mass="16439">EESEKGANENAAPNPRLVALQEELEKELKMKKSLEKILTLNNGTEVTDDSKGLLDDSKSKIALLRMQIEKLNNQEAMELTTGKDARSHTELMIEDLLFRLRKETVLVDRARKAKPVLTMQKKTDQKGLLDATQTLHKSEEKLDLV</sequence>
<dbReference type="Gene3D" id="1.10.287.160">
    <property type="entry name" value="HR1 repeat"/>
    <property type="match status" value="2"/>
</dbReference>
<organism evidence="3 4">
    <name type="scientific">Pristionchus mayeri</name>
    <dbReference type="NCBI Taxonomy" id="1317129"/>
    <lineage>
        <taxon>Eukaryota</taxon>
        <taxon>Metazoa</taxon>
        <taxon>Ecdysozoa</taxon>
        <taxon>Nematoda</taxon>
        <taxon>Chromadorea</taxon>
        <taxon>Rhabditida</taxon>
        <taxon>Rhabditina</taxon>
        <taxon>Diplogasteromorpha</taxon>
        <taxon>Diplogasteroidea</taxon>
        <taxon>Neodiplogasteridae</taxon>
        <taxon>Pristionchus</taxon>
    </lineage>
</organism>
<dbReference type="InterPro" id="IPR036274">
    <property type="entry name" value="HR1_rpt_sf"/>
</dbReference>
<feature type="coiled-coil region" evidence="1">
    <location>
        <begin position="17"/>
        <end position="74"/>
    </location>
</feature>
<comment type="caution">
    <text evidence="3">The sequence shown here is derived from an EMBL/GenBank/DDBJ whole genome shotgun (WGS) entry which is preliminary data.</text>
</comment>
<accession>A0AAN4ZA83</accession>
<feature type="non-terminal residue" evidence="3">
    <location>
        <position position="1"/>
    </location>
</feature>
<dbReference type="AlphaFoldDB" id="A0AAN4ZA83"/>
<dbReference type="GO" id="GO:0007165">
    <property type="term" value="P:signal transduction"/>
    <property type="evidence" value="ECO:0007669"/>
    <property type="project" value="InterPro"/>
</dbReference>
<keyword evidence="4" id="KW-1185">Reference proteome</keyword>
<dbReference type="Proteomes" id="UP001328107">
    <property type="component" value="Unassembled WGS sequence"/>
</dbReference>